<feature type="domain" description="tRNA synthetases class I catalytic" evidence="7">
    <location>
        <begin position="14"/>
        <end position="215"/>
    </location>
</feature>
<dbReference type="Proteomes" id="UP000824264">
    <property type="component" value="Unassembled WGS sequence"/>
</dbReference>
<dbReference type="EMBL" id="DXGI01000274">
    <property type="protein sequence ID" value="HIW78919.1"/>
    <property type="molecule type" value="Genomic_DNA"/>
</dbReference>
<comment type="subunit">
    <text evidence="2">Monomer.</text>
</comment>
<accession>A0A9D1R0B6</accession>
<dbReference type="GO" id="GO:0005524">
    <property type="term" value="F:ATP binding"/>
    <property type="evidence" value="ECO:0007669"/>
    <property type="project" value="UniProtKB-KW"/>
</dbReference>
<dbReference type="PANTHER" id="PTHR10890">
    <property type="entry name" value="CYSTEINYL-TRNA SYNTHETASE"/>
    <property type="match status" value="1"/>
</dbReference>
<dbReference type="GO" id="GO:0004817">
    <property type="term" value="F:cysteine-tRNA ligase activity"/>
    <property type="evidence" value="ECO:0007669"/>
    <property type="project" value="TreeGrafter"/>
</dbReference>
<evidence type="ECO:0000313" key="9">
    <source>
        <dbReference type="Proteomes" id="UP000824264"/>
    </source>
</evidence>
<evidence type="ECO:0000256" key="3">
    <source>
        <dbReference type="ARBA" id="ARBA00022598"/>
    </source>
</evidence>
<sequence>MQFYNTMSRKKETFTPVRKGQVGLYACGITAYALSHIGHARSAVAFDIVVRLLRYKGYEVTFVRNFTDVDDKIIKRANDEGVSSTEIAETYIAAYHEDMDRLGVMRADIEPKATEHIQEMLNLTERLIEDGKAYATPSGDVYFRVRSFPGYGKLSGRTPDELRSGARVTPGDEKEDPLDFALWKSAKPGEPYWESPWGRGRPGWHIECSAMSEKYI</sequence>
<evidence type="ECO:0000313" key="8">
    <source>
        <dbReference type="EMBL" id="HIW78919.1"/>
    </source>
</evidence>
<dbReference type="Gene3D" id="3.40.50.620">
    <property type="entry name" value="HUPs"/>
    <property type="match status" value="1"/>
</dbReference>
<reference evidence="8" key="1">
    <citation type="journal article" date="2021" name="PeerJ">
        <title>Extensive microbial diversity within the chicken gut microbiome revealed by metagenomics and culture.</title>
        <authorList>
            <person name="Gilroy R."/>
            <person name="Ravi A."/>
            <person name="Getino M."/>
            <person name="Pursley I."/>
            <person name="Horton D.L."/>
            <person name="Alikhan N.F."/>
            <person name="Baker D."/>
            <person name="Gharbi K."/>
            <person name="Hall N."/>
            <person name="Watson M."/>
            <person name="Adriaenssens E.M."/>
            <person name="Foster-Nyarko E."/>
            <person name="Jarju S."/>
            <person name="Secka A."/>
            <person name="Antonio M."/>
            <person name="Oren A."/>
            <person name="Chaudhuri R.R."/>
            <person name="La Ragione R."/>
            <person name="Hildebrand F."/>
            <person name="Pallen M.J."/>
        </authorList>
    </citation>
    <scope>NUCLEOTIDE SEQUENCE</scope>
    <source>
        <strain evidence="8">ChiSxjej5B17-1746</strain>
    </source>
</reference>
<dbReference type="InterPro" id="IPR024909">
    <property type="entry name" value="Cys-tRNA/MSH_ligase"/>
</dbReference>
<dbReference type="AlphaFoldDB" id="A0A9D1R0B6"/>
<keyword evidence="3 8" id="KW-0436">Ligase</keyword>
<dbReference type="GO" id="GO:0005829">
    <property type="term" value="C:cytosol"/>
    <property type="evidence" value="ECO:0007669"/>
    <property type="project" value="TreeGrafter"/>
</dbReference>
<evidence type="ECO:0000256" key="1">
    <source>
        <dbReference type="ARBA" id="ARBA00005594"/>
    </source>
</evidence>
<keyword evidence="5" id="KW-0067">ATP-binding</keyword>
<gene>
    <name evidence="8" type="ORF">H9874_07220</name>
</gene>
<dbReference type="PRINTS" id="PR00983">
    <property type="entry name" value="TRNASYNTHCYS"/>
</dbReference>
<dbReference type="PANTHER" id="PTHR10890:SF3">
    <property type="entry name" value="CYSTEINE--TRNA LIGASE, CYTOPLASMIC"/>
    <property type="match status" value="1"/>
</dbReference>
<dbReference type="GO" id="GO:0006423">
    <property type="term" value="P:cysteinyl-tRNA aminoacylation"/>
    <property type="evidence" value="ECO:0007669"/>
    <property type="project" value="TreeGrafter"/>
</dbReference>
<keyword evidence="4" id="KW-0547">Nucleotide-binding</keyword>
<organism evidence="8 9">
    <name type="scientific">Candidatus Bilophila faecipullorum</name>
    <dbReference type="NCBI Taxonomy" id="2838482"/>
    <lineage>
        <taxon>Bacteria</taxon>
        <taxon>Pseudomonadati</taxon>
        <taxon>Thermodesulfobacteriota</taxon>
        <taxon>Desulfovibrionia</taxon>
        <taxon>Desulfovibrionales</taxon>
        <taxon>Desulfovibrionaceae</taxon>
        <taxon>Bilophila</taxon>
    </lineage>
</organism>
<proteinExistence type="inferred from homology"/>
<evidence type="ECO:0000256" key="4">
    <source>
        <dbReference type="ARBA" id="ARBA00022741"/>
    </source>
</evidence>
<comment type="caution">
    <text evidence="8">The sequence shown here is derived from an EMBL/GenBank/DDBJ whole genome shotgun (WGS) entry which is preliminary data.</text>
</comment>
<name>A0A9D1R0B6_9BACT</name>
<protein>
    <submittedName>
        <fullName evidence="8">Class I tRNA ligase family protein</fullName>
    </submittedName>
</protein>
<comment type="similarity">
    <text evidence="1">Belongs to the class-I aminoacyl-tRNA synthetase family.</text>
</comment>
<reference evidence="8" key="2">
    <citation type="submission" date="2021-04" db="EMBL/GenBank/DDBJ databases">
        <authorList>
            <person name="Gilroy R."/>
        </authorList>
    </citation>
    <scope>NUCLEOTIDE SEQUENCE</scope>
    <source>
        <strain evidence="8">ChiSxjej5B17-1746</strain>
    </source>
</reference>
<dbReference type="Pfam" id="PF01406">
    <property type="entry name" value="tRNA-synt_1e"/>
    <property type="match status" value="1"/>
</dbReference>
<feature type="non-terminal residue" evidence="8">
    <location>
        <position position="216"/>
    </location>
</feature>
<dbReference type="InterPro" id="IPR014729">
    <property type="entry name" value="Rossmann-like_a/b/a_fold"/>
</dbReference>
<evidence type="ECO:0000256" key="5">
    <source>
        <dbReference type="ARBA" id="ARBA00022840"/>
    </source>
</evidence>
<evidence type="ECO:0000259" key="7">
    <source>
        <dbReference type="Pfam" id="PF01406"/>
    </source>
</evidence>
<dbReference type="InterPro" id="IPR032678">
    <property type="entry name" value="tRNA-synt_1_cat_dom"/>
</dbReference>
<dbReference type="SUPFAM" id="SSF52374">
    <property type="entry name" value="Nucleotidylyl transferase"/>
    <property type="match status" value="1"/>
</dbReference>
<evidence type="ECO:0000256" key="2">
    <source>
        <dbReference type="ARBA" id="ARBA00011245"/>
    </source>
</evidence>
<evidence type="ECO:0000256" key="6">
    <source>
        <dbReference type="SAM" id="MobiDB-lite"/>
    </source>
</evidence>
<feature type="region of interest" description="Disordered" evidence="6">
    <location>
        <begin position="156"/>
        <end position="175"/>
    </location>
</feature>